<keyword evidence="2" id="KW-1185">Reference proteome</keyword>
<reference evidence="1" key="1">
    <citation type="submission" date="2022-01" db="EMBL/GenBank/DDBJ databases">
        <title>Draft genome of Methanogenium marinum DSM 15558.</title>
        <authorList>
            <person name="Chen S.-C."/>
            <person name="You Y.-T."/>
        </authorList>
    </citation>
    <scope>NUCLEOTIDE SEQUENCE</scope>
    <source>
        <strain evidence="1">DSM 15558</strain>
    </source>
</reference>
<dbReference type="SUPFAM" id="SSF140371">
    <property type="entry name" value="Vng1086c-like"/>
    <property type="match status" value="1"/>
</dbReference>
<dbReference type="AlphaFoldDB" id="A0A9Q4KTT8"/>
<sequence length="88" mass="10042">MQKEELLHLHMLFVHVKKYYESTYGDEVCTPGYDAFSISPVHIHKNKSCHKEAILTLGDELVSYLKSKGLASLDYQEYSTPDEIIAGH</sequence>
<organism evidence="1 2">
    <name type="scientific">Methanogenium marinum</name>
    <dbReference type="NCBI Taxonomy" id="348610"/>
    <lineage>
        <taxon>Archaea</taxon>
        <taxon>Methanobacteriati</taxon>
        <taxon>Methanobacteriota</taxon>
        <taxon>Stenosarchaea group</taxon>
        <taxon>Methanomicrobia</taxon>
        <taxon>Methanomicrobiales</taxon>
        <taxon>Methanomicrobiaceae</taxon>
        <taxon>Methanogenium</taxon>
    </lineage>
</organism>
<dbReference type="EMBL" id="JAKELO010000001">
    <property type="protein sequence ID" value="MDE4907065.1"/>
    <property type="molecule type" value="Genomic_DNA"/>
</dbReference>
<dbReference type="RefSeq" id="WP_274923745.1">
    <property type="nucleotide sequence ID" value="NZ_JAKELO010000001.1"/>
</dbReference>
<comment type="caution">
    <text evidence="1">The sequence shown here is derived from an EMBL/GenBank/DDBJ whole genome shotgun (WGS) entry which is preliminary data.</text>
</comment>
<dbReference type="Pfam" id="PF01893">
    <property type="entry name" value="UPF0058"/>
    <property type="match status" value="1"/>
</dbReference>
<protein>
    <submittedName>
        <fullName evidence="1">UPF0058 family protein</fullName>
    </submittedName>
</protein>
<dbReference type="Proteomes" id="UP001143747">
    <property type="component" value="Unassembled WGS sequence"/>
</dbReference>
<gene>
    <name evidence="1" type="ORF">L0665_00285</name>
</gene>
<dbReference type="PANTHER" id="PTHR42203">
    <property type="entry name" value="UPF0058 PROTEIN MJ1205"/>
    <property type="match status" value="1"/>
</dbReference>
<name>A0A9Q4KTT8_9EURY</name>
<evidence type="ECO:0000313" key="2">
    <source>
        <dbReference type="Proteomes" id="UP001143747"/>
    </source>
</evidence>
<accession>A0A9Q4KTT8</accession>
<dbReference type="Gene3D" id="1.20.1270.110">
    <property type="entry name" value="Uncharacterised protein family UPF0058"/>
    <property type="match status" value="1"/>
</dbReference>
<dbReference type="PANTHER" id="PTHR42203:SF2">
    <property type="entry name" value="UPF0058 PROTEIN MJ1205"/>
    <property type="match status" value="1"/>
</dbReference>
<dbReference type="InterPro" id="IPR036519">
    <property type="entry name" value="UPF0058_sf"/>
</dbReference>
<proteinExistence type="predicted"/>
<evidence type="ECO:0000313" key="1">
    <source>
        <dbReference type="EMBL" id="MDE4907065.1"/>
    </source>
</evidence>
<dbReference type="InterPro" id="IPR002753">
    <property type="entry name" value="UPF0058"/>
</dbReference>